<gene>
    <name evidence="11" type="ORF">N300_02907</name>
</gene>
<feature type="non-terminal residue" evidence="11">
    <location>
        <position position="1"/>
    </location>
</feature>
<dbReference type="Pfam" id="PF07292">
    <property type="entry name" value="NID"/>
    <property type="match status" value="2"/>
</dbReference>
<dbReference type="Proteomes" id="UP000054308">
    <property type="component" value="Unassembled WGS sequence"/>
</dbReference>
<keyword evidence="8" id="KW-0391">Immunity</keyword>
<evidence type="ECO:0000259" key="10">
    <source>
        <dbReference type="Pfam" id="PF07292"/>
    </source>
</evidence>
<keyword evidence="12" id="KW-1185">Reference proteome</keyword>
<feature type="domain" description="NID" evidence="10">
    <location>
        <begin position="13"/>
        <end position="101"/>
    </location>
</feature>
<proteinExistence type="inferred from homology"/>
<evidence type="ECO:0000256" key="7">
    <source>
        <dbReference type="ARBA" id="ARBA00022588"/>
    </source>
</evidence>
<evidence type="ECO:0000256" key="6">
    <source>
        <dbReference type="ARBA" id="ARBA00022525"/>
    </source>
</evidence>
<keyword evidence="7" id="KW-0399">Innate immunity</keyword>
<sequence>ATKIPFSLKRNEALLTFEAEEVAQRLIKMDKYTVDLDSKTAEIRGKPTALGMGVKFELHVTISGRKINVSEVPELPIPEEWMRDKLELNFQKSEYGGGEVKDVCYDKQSGAAAVTFLRPGAANSFVRRAKYPFHVNGHSYRLSVSPDTCVHLKKLQVYGGISKKTILLQGIPEMEDDEESVEDMIKIHFQKPSRGGGEIENVKYVSGQGVCVWFEE</sequence>
<dbReference type="InterPro" id="IPR012677">
    <property type="entry name" value="Nucleotide-bd_a/b_plait_sf"/>
</dbReference>
<organism evidence="11 12">
    <name type="scientific">Calypte anna</name>
    <name type="common">Anna's hummingbird</name>
    <name type="synonym">Archilochus anna</name>
    <dbReference type="NCBI Taxonomy" id="9244"/>
    <lineage>
        <taxon>Eukaryota</taxon>
        <taxon>Metazoa</taxon>
        <taxon>Chordata</taxon>
        <taxon>Craniata</taxon>
        <taxon>Vertebrata</taxon>
        <taxon>Euteleostomi</taxon>
        <taxon>Archelosauria</taxon>
        <taxon>Archosauria</taxon>
        <taxon>Dinosauria</taxon>
        <taxon>Saurischia</taxon>
        <taxon>Theropoda</taxon>
        <taxon>Coelurosauria</taxon>
        <taxon>Aves</taxon>
        <taxon>Neognathae</taxon>
        <taxon>Neoaves</taxon>
        <taxon>Strisores</taxon>
        <taxon>Apodiformes</taxon>
        <taxon>Trochilidae</taxon>
        <taxon>Calypte</taxon>
    </lineage>
</organism>
<dbReference type="GO" id="GO:0005634">
    <property type="term" value="C:nucleus"/>
    <property type="evidence" value="ECO:0007669"/>
    <property type="project" value="UniProtKB-SubCell"/>
</dbReference>
<evidence type="ECO:0000313" key="11">
    <source>
        <dbReference type="EMBL" id="KFP08050.1"/>
    </source>
</evidence>
<comment type="subcellular location">
    <subcellularLocation>
        <location evidence="2">Cytoplasm</location>
    </subcellularLocation>
    <subcellularLocation>
        <location evidence="1">Nucleus</location>
    </subcellularLocation>
    <subcellularLocation>
        <location evidence="3">Secreted</location>
    </subcellularLocation>
</comment>
<keyword evidence="9" id="KW-0539">Nucleus</keyword>
<dbReference type="FunFam" id="3.30.70.330:FF:000300">
    <property type="entry name" value="Interferon-induced protein 35"/>
    <property type="match status" value="1"/>
</dbReference>
<comment type="similarity">
    <text evidence="4">Belongs to the NMI family.</text>
</comment>
<evidence type="ECO:0000256" key="2">
    <source>
        <dbReference type="ARBA" id="ARBA00004496"/>
    </source>
</evidence>
<dbReference type="GO" id="GO:0045087">
    <property type="term" value="P:innate immune response"/>
    <property type="evidence" value="ECO:0007669"/>
    <property type="project" value="UniProtKB-KW"/>
</dbReference>
<reference evidence="11 12" key="1">
    <citation type="submission" date="2014-04" db="EMBL/GenBank/DDBJ databases">
        <title>Genome evolution of avian class.</title>
        <authorList>
            <person name="Zhang G."/>
            <person name="Li C."/>
        </authorList>
    </citation>
    <scope>NUCLEOTIDE SEQUENCE [LARGE SCALE GENOMIC DNA]</scope>
    <source>
        <strain evidence="11">BGI_N300</strain>
    </source>
</reference>
<evidence type="ECO:0000256" key="9">
    <source>
        <dbReference type="ARBA" id="ARBA00023242"/>
    </source>
</evidence>
<dbReference type="Gene3D" id="3.30.70.330">
    <property type="match status" value="2"/>
</dbReference>
<dbReference type="PANTHER" id="PTHR15225:SF4">
    <property type="entry name" value="N-MYC-INTERACTOR"/>
    <property type="match status" value="1"/>
</dbReference>
<keyword evidence="5" id="KW-0963">Cytoplasm</keyword>
<evidence type="ECO:0000256" key="8">
    <source>
        <dbReference type="ARBA" id="ARBA00022859"/>
    </source>
</evidence>
<dbReference type="GO" id="GO:0005615">
    <property type="term" value="C:extracellular space"/>
    <property type="evidence" value="ECO:0007669"/>
    <property type="project" value="UniProtKB-ARBA"/>
</dbReference>
<evidence type="ECO:0000256" key="4">
    <source>
        <dbReference type="ARBA" id="ARBA00010081"/>
    </source>
</evidence>
<name>A0A091IL07_CALAN</name>
<feature type="domain" description="NID" evidence="10">
    <location>
        <begin position="112"/>
        <end position="201"/>
    </location>
</feature>
<dbReference type="STRING" id="9244.A0A091IL07"/>
<dbReference type="EMBL" id="KL218769">
    <property type="protein sequence ID" value="KFP08050.1"/>
    <property type="molecule type" value="Genomic_DNA"/>
</dbReference>
<feature type="non-terminal residue" evidence="11">
    <location>
        <position position="216"/>
    </location>
</feature>
<dbReference type="InterPro" id="IPR009909">
    <property type="entry name" value="Nmi/IFP35_dom"/>
</dbReference>
<accession>A0A091IL07</accession>
<protein>
    <submittedName>
        <fullName evidence="11">N-myc-interactor</fullName>
    </submittedName>
</protein>
<keyword evidence="6" id="KW-0964">Secreted</keyword>
<evidence type="ECO:0000313" key="12">
    <source>
        <dbReference type="Proteomes" id="UP000054308"/>
    </source>
</evidence>
<evidence type="ECO:0000256" key="3">
    <source>
        <dbReference type="ARBA" id="ARBA00004613"/>
    </source>
</evidence>
<evidence type="ECO:0000256" key="1">
    <source>
        <dbReference type="ARBA" id="ARBA00004123"/>
    </source>
</evidence>
<dbReference type="GO" id="GO:0045088">
    <property type="term" value="P:regulation of innate immune response"/>
    <property type="evidence" value="ECO:0007669"/>
    <property type="project" value="UniProtKB-ARBA"/>
</dbReference>
<dbReference type="PANTHER" id="PTHR15225">
    <property type="entry name" value="INTERFERON-INDUCED PROTEIN 35/NMI N-MYC/STAT INTERACTING PROTEIN"/>
    <property type="match status" value="1"/>
</dbReference>
<dbReference type="AlphaFoldDB" id="A0A091IL07"/>
<dbReference type="GO" id="GO:0005737">
    <property type="term" value="C:cytoplasm"/>
    <property type="evidence" value="ECO:0007669"/>
    <property type="project" value="UniProtKB-SubCell"/>
</dbReference>
<evidence type="ECO:0000256" key="5">
    <source>
        <dbReference type="ARBA" id="ARBA00022490"/>
    </source>
</evidence>